<dbReference type="OrthoDB" id="2393741at2759"/>
<sequence>MPQKRQTRSSTQREQVITQEDIVNDSPDKMQTVTPTKQTRKRKVQKKQATIQEDIPQNKRTRNSTQNKQVTQTTVNDLVLDKMPKKQVSKKNIQKKQTVQEDIVDYLADRTSISSQQDINSGRNNTIYNLLNETDSDAEDEDSSLPMHNNATLQEKSMTQTSKTSRIGNIAELIDDNLSDTEDNNANVNHAKSSNPVIETAKLQQKVIDNLPATFTHMNNMYEICLWLSDNPNILQMANQVYAMKNMPLQNSDNVQMVLPTPQTAQVDDKGLARLWLEETKCLFLRCHSPPSTSINELVKVIFGYESYSDNAVDIIKHTKKVFGDFRNALNNDISGLITKYKEQFTDIPSNSEIAAFIDEQVANKVFSRYLAATNRRIFNEKGYMKILVKLVRAAFQASFNQRNIKAIKDLDNITHHMQVSSKSGRNIAMNLAL</sequence>
<feature type="region of interest" description="Disordered" evidence="1">
    <location>
        <begin position="1"/>
        <end position="75"/>
    </location>
</feature>
<dbReference type="AlphaFoldDB" id="A0A2I1HF41"/>
<reference evidence="2 3" key="1">
    <citation type="submission" date="2015-10" db="EMBL/GenBank/DDBJ databases">
        <title>Genome analyses suggest a sexual origin of heterokaryosis in a supposedly ancient asexual fungus.</title>
        <authorList>
            <person name="Ropars J."/>
            <person name="Sedzielewska K."/>
            <person name="Noel J."/>
            <person name="Charron P."/>
            <person name="Farinelli L."/>
            <person name="Marton T."/>
            <person name="Kruger M."/>
            <person name="Pelin A."/>
            <person name="Brachmann A."/>
            <person name="Corradi N."/>
        </authorList>
    </citation>
    <scope>NUCLEOTIDE SEQUENCE [LARGE SCALE GENOMIC DNA]</scope>
    <source>
        <strain evidence="2 3">A4</strain>
    </source>
</reference>
<dbReference type="VEuPathDB" id="FungiDB:FUN_007947"/>
<dbReference type="VEuPathDB" id="FungiDB:RhiirA1_472562"/>
<proteinExistence type="predicted"/>
<feature type="compositionally biased region" description="Low complexity" evidence="1">
    <location>
        <begin position="65"/>
        <end position="75"/>
    </location>
</feature>
<dbReference type="EMBL" id="LLXI01002575">
    <property type="protein sequence ID" value="PKY57492.1"/>
    <property type="molecule type" value="Genomic_DNA"/>
</dbReference>
<protein>
    <submittedName>
        <fullName evidence="2">Uncharacterized protein</fullName>
    </submittedName>
</protein>
<evidence type="ECO:0000313" key="2">
    <source>
        <dbReference type="EMBL" id="PKY57492.1"/>
    </source>
</evidence>
<comment type="caution">
    <text evidence="2">The sequence shown here is derived from an EMBL/GenBank/DDBJ whole genome shotgun (WGS) entry which is preliminary data.</text>
</comment>
<dbReference type="Proteomes" id="UP000234323">
    <property type="component" value="Unassembled WGS sequence"/>
</dbReference>
<dbReference type="VEuPathDB" id="FungiDB:RhiirFUN_004012"/>
<evidence type="ECO:0000313" key="3">
    <source>
        <dbReference type="Proteomes" id="UP000234323"/>
    </source>
</evidence>
<keyword evidence="3" id="KW-1185">Reference proteome</keyword>
<organism evidence="2 3">
    <name type="scientific">Rhizophagus irregularis</name>
    <dbReference type="NCBI Taxonomy" id="588596"/>
    <lineage>
        <taxon>Eukaryota</taxon>
        <taxon>Fungi</taxon>
        <taxon>Fungi incertae sedis</taxon>
        <taxon>Mucoromycota</taxon>
        <taxon>Glomeromycotina</taxon>
        <taxon>Glomeromycetes</taxon>
        <taxon>Glomerales</taxon>
        <taxon>Glomeraceae</taxon>
        <taxon>Rhizophagus</taxon>
    </lineage>
</organism>
<gene>
    <name evidence="2" type="ORF">RhiirA4_478592</name>
</gene>
<accession>A0A2I1HF41</accession>
<evidence type="ECO:0000256" key="1">
    <source>
        <dbReference type="SAM" id="MobiDB-lite"/>
    </source>
</evidence>
<feature type="compositionally biased region" description="Polar residues" evidence="1">
    <location>
        <begin position="8"/>
        <end position="18"/>
    </location>
</feature>
<name>A0A2I1HF41_9GLOM</name>